<dbReference type="EMBL" id="LAZR01041711">
    <property type="protein sequence ID" value="KKL11302.1"/>
    <property type="molecule type" value="Genomic_DNA"/>
</dbReference>
<name>A0A0F9BBT3_9ZZZZ</name>
<accession>A0A0F9BBT3</accession>
<dbReference type="PANTHER" id="PTHR30217">
    <property type="entry name" value="PEPTIDASE U32 FAMILY"/>
    <property type="match status" value="1"/>
</dbReference>
<proteinExistence type="predicted"/>
<evidence type="ECO:0000313" key="1">
    <source>
        <dbReference type="EMBL" id="KKL11302.1"/>
    </source>
</evidence>
<feature type="non-terminal residue" evidence="1">
    <location>
        <position position="114"/>
    </location>
</feature>
<reference evidence="1" key="1">
    <citation type="journal article" date="2015" name="Nature">
        <title>Complex archaea that bridge the gap between prokaryotes and eukaryotes.</title>
        <authorList>
            <person name="Spang A."/>
            <person name="Saw J.H."/>
            <person name="Jorgensen S.L."/>
            <person name="Zaremba-Niedzwiedzka K."/>
            <person name="Martijn J."/>
            <person name="Lind A.E."/>
            <person name="van Eijk R."/>
            <person name="Schleper C."/>
            <person name="Guy L."/>
            <person name="Ettema T.J."/>
        </authorList>
    </citation>
    <scope>NUCLEOTIDE SEQUENCE</scope>
</reference>
<evidence type="ECO:0008006" key="2">
    <source>
        <dbReference type="Google" id="ProtNLM"/>
    </source>
</evidence>
<dbReference type="AlphaFoldDB" id="A0A0F9BBT3"/>
<gene>
    <name evidence="1" type="ORF">LCGC14_2547190</name>
</gene>
<dbReference type="PANTHER" id="PTHR30217:SF6">
    <property type="entry name" value="TRNA HYDROXYLATION PROTEIN P"/>
    <property type="match status" value="1"/>
</dbReference>
<sequence>MPRVELTAPAGDRAMLNAAVQAGADAVYLGIRGFNMRATARNFAVEELSEITEFSHRKGVKVYLTLNTIIYEQELPALERILLQAKEAKIDAVIAFDLAVVHGAAELGLKIHIS</sequence>
<organism evidence="1">
    <name type="scientific">marine sediment metagenome</name>
    <dbReference type="NCBI Taxonomy" id="412755"/>
    <lineage>
        <taxon>unclassified sequences</taxon>
        <taxon>metagenomes</taxon>
        <taxon>ecological metagenomes</taxon>
    </lineage>
</organism>
<comment type="caution">
    <text evidence="1">The sequence shown here is derived from an EMBL/GenBank/DDBJ whole genome shotgun (WGS) entry which is preliminary data.</text>
</comment>
<dbReference type="InterPro" id="IPR051454">
    <property type="entry name" value="RNA/ubiquinone_mod_enzymes"/>
</dbReference>
<protein>
    <recommendedName>
        <fullName evidence="2">Peptidase U32 collagenase domain-containing protein</fullName>
    </recommendedName>
</protein>